<organism evidence="3 5">
    <name type="scientific">Rotaria magnacalcarata</name>
    <dbReference type="NCBI Taxonomy" id="392030"/>
    <lineage>
        <taxon>Eukaryota</taxon>
        <taxon>Metazoa</taxon>
        <taxon>Spiralia</taxon>
        <taxon>Gnathifera</taxon>
        <taxon>Rotifera</taxon>
        <taxon>Eurotatoria</taxon>
        <taxon>Bdelloidea</taxon>
        <taxon>Philodinida</taxon>
        <taxon>Philodinidae</taxon>
        <taxon>Rotaria</taxon>
    </lineage>
</organism>
<dbReference type="EMBL" id="CAJOBJ010136065">
    <property type="protein sequence ID" value="CAF4742673.1"/>
    <property type="molecule type" value="Genomic_DNA"/>
</dbReference>
<dbReference type="AlphaFoldDB" id="A0A8S3ALR8"/>
<dbReference type="Proteomes" id="UP000681720">
    <property type="component" value="Unassembled WGS sequence"/>
</dbReference>
<evidence type="ECO:0000313" key="4">
    <source>
        <dbReference type="EMBL" id="CAF4940475.1"/>
    </source>
</evidence>
<dbReference type="EMBL" id="CAJOBI010184986">
    <property type="protein sequence ID" value="CAF4940475.1"/>
    <property type="molecule type" value="Genomic_DNA"/>
</dbReference>
<proteinExistence type="predicted"/>
<accession>A0A8S3ALR8</accession>
<dbReference type="Proteomes" id="UP000681967">
    <property type="component" value="Unassembled WGS sequence"/>
</dbReference>
<dbReference type="EMBL" id="CAJOBH010117323">
    <property type="protein sequence ID" value="CAF4693078.1"/>
    <property type="molecule type" value="Genomic_DNA"/>
</dbReference>
<feature type="non-terminal residue" evidence="3">
    <location>
        <position position="1"/>
    </location>
</feature>
<evidence type="ECO:0000313" key="5">
    <source>
        <dbReference type="Proteomes" id="UP000681720"/>
    </source>
</evidence>
<reference evidence="3" key="1">
    <citation type="submission" date="2021-02" db="EMBL/GenBank/DDBJ databases">
        <authorList>
            <person name="Nowell W R."/>
        </authorList>
    </citation>
    <scope>NUCLEOTIDE SEQUENCE</scope>
</reference>
<comment type="caution">
    <text evidence="3">The sequence shown here is derived from an EMBL/GenBank/DDBJ whole genome shotgun (WGS) entry which is preliminary data.</text>
</comment>
<protein>
    <submittedName>
        <fullName evidence="3">Uncharacterized protein</fullName>
    </submittedName>
</protein>
<sequence length="46" mass="5046">YSIDPTANSTVVDESPPPQAPNRVNSILSYLDEANRNEVTLESVRS</sequence>
<dbReference type="Proteomes" id="UP000676336">
    <property type="component" value="Unassembled WGS sequence"/>
</dbReference>
<feature type="region of interest" description="Disordered" evidence="1">
    <location>
        <begin position="1"/>
        <end position="24"/>
    </location>
</feature>
<feature type="non-terminal residue" evidence="3">
    <location>
        <position position="46"/>
    </location>
</feature>
<evidence type="ECO:0000313" key="2">
    <source>
        <dbReference type="EMBL" id="CAF4693078.1"/>
    </source>
</evidence>
<name>A0A8S3ALR8_9BILA</name>
<evidence type="ECO:0000313" key="3">
    <source>
        <dbReference type="EMBL" id="CAF4742673.1"/>
    </source>
</evidence>
<feature type="compositionally biased region" description="Polar residues" evidence="1">
    <location>
        <begin position="1"/>
        <end position="12"/>
    </location>
</feature>
<gene>
    <name evidence="2" type="ORF">BYL167_LOCUS43793</name>
    <name evidence="3" type="ORF">GIL414_LOCUS44798</name>
    <name evidence="4" type="ORF">SMN809_LOCUS53620</name>
</gene>
<evidence type="ECO:0000256" key="1">
    <source>
        <dbReference type="SAM" id="MobiDB-lite"/>
    </source>
</evidence>